<reference evidence="1" key="1">
    <citation type="submission" date="2022-12" db="EMBL/GenBank/DDBJ databases">
        <authorList>
            <person name="Brejova B."/>
        </authorList>
    </citation>
    <scope>NUCLEOTIDE SEQUENCE</scope>
</reference>
<dbReference type="Proteomes" id="UP001152885">
    <property type="component" value="Unassembled WGS sequence"/>
</dbReference>
<protein>
    <submittedName>
        <fullName evidence="1">Uncharacterized protein</fullName>
    </submittedName>
</protein>
<dbReference type="EMBL" id="CANTUO010000003">
    <property type="protein sequence ID" value="CAI5758853.1"/>
    <property type="molecule type" value="Genomic_DNA"/>
</dbReference>
<name>A0A9W4TWB5_9ASCO</name>
<proteinExistence type="predicted"/>
<comment type="caution">
    <text evidence="1">The sequence shown here is derived from an EMBL/GenBank/DDBJ whole genome shotgun (WGS) entry which is preliminary data.</text>
</comment>
<keyword evidence="2" id="KW-1185">Reference proteome</keyword>
<evidence type="ECO:0000313" key="2">
    <source>
        <dbReference type="Proteomes" id="UP001152885"/>
    </source>
</evidence>
<sequence length="478" mass="56485">MSDIDIEYTLVNQLAYKFNKLINSQSNNDDLNNTSLKLINLMNKFKSLHPIFNELIEYLTQKNLLPDYVNQSWKDEIETNLTNELSIINTELQKLLDEPHEVLLDLENSEKLFIKIKPIVIKLIINCKFQVANSILNKFATIVDFSNQPKVEIQLIQNRYIEYSYLKYLVSLFQKIWFPMIDNDEFEENGNISNDSKLLILSSSSFKPLEKVYLTTVAYYKRNEIIFTANLDEFKYLTNLKFLHLSLLFKQFKFMEFMELFNELYFEEIFTTSDLRSNLLVMYGIVLIFLKPFNELNLNFNNDDSIIDLFNDDPTSIEFKFYNYVMIPLSNCNFKISKQKLDELNFEIMDYNFPISYNKLNFIDYIKLIIDLKNFFVIIQNVQQITRTKLLELIEIEETKQEEISNNLIGLIHGLELSKFGINYDVEEEMFTNNFNETEYVSKNIASLQLEIDELSSNLEADLLSTKATGLLFDKFYN</sequence>
<dbReference type="OrthoDB" id="4093016at2759"/>
<evidence type="ECO:0000313" key="1">
    <source>
        <dbReference type="EMBL" id="CAI5758853.1"/>
    </source>
</evidence>
<gene>
    <name evidence="1" type="ORF">CANVERA_P3365</name>
</gene>
<dbReference type="AlphaFoldDB" id="A0A9W4TWB5"/>
<organism evidence="1 2">
    <name type="scientific">Candida verbasci</name>
    <dbReference type="NCBI Taxonomy" id="1227364"/>
    <lineage>
        <taxon>Eukaryota</taxon>
        <taxon>Fungi</taxon>
        <taxon>Dikarya</taxon>
        <taxon>Ascomycota</taxon>
        <taxon>Saccharomycotina</taxon>
        <taxon>Pichiomycetes</taxon>
        <taxon>Debaryomycetaceae</taxon>
        <taxon>Candida/Lodderomyces clade</taxon>
        <taxon>Candida</taxon>
    </lineage>
</organism>
<accession>A0A9W4TWB5</accession>